<proteinExistence type="predicted"/>
<reference evidence="1" key="1">
    <citation type="submission" date="2020-05" db="EMBL/GenBank/DDBJ databases">
        <title>Mycena genomes resolve the evolution of fungal bioluminescence.</title>
        <authorList>
            <person name="Tsai I.J."/>
        </authorList>
    </citation>
    <scope>NUCLEOTIDE SEQUENCE</scope>
    <source>
        <strain evidence="1">171206Taipei</strain>
    </source>
</reference>
<dbReference type="OrthoDB" id="2747524at2759"/>
<protein>
    <submittedName>
        <fullName evidence="1">Uncharacterized protein</fullName>
    </submittedName>
</protein>
<dbReference type="GeneID" id="59345143"/>
<accession>A0A8H6SQC2</accession>
<keyword evidence="2" id="KW-1185">Reference proteome</keyword>
<dbReference type="InterPro" id="IPR032675">
    <property type="entry name" value="LRR_dom_sf"/>
</dbReference>
<dbReference type="Proteomes" id="UP000636479">
    <property type="component" value="Unassembled WGS sequence"/>
</dbReference>
<dbReference type="EMBL" id="JACAZF010000005">
    <property type="protein sequence ID" value="KAF7303576.1"/>
    <property type="molecule type" value="Genomic_DNA"/>
</dbReference>
<organism evidence="1 2">
    <name type="scientific">Mycena indigotica</name>
    <dbReference type="NCBI Taxonomy" id="2126181"/>
    <lineage>
        <taxon>Eukaryota</taxon>
        <taxon>Fungi</taxon>
        <taxon>Dikarya</taxon>
        <taxon>Basidiomycota</taxon>
        <taxon>Agaricomycotina</taxon>
        <taxon>Agaricomycetes</taxon>
        <taxon>Agaricomycetidae</taxon>
        <taxon>Agaricales</taxon>
        <taxon>Marasmiineae</taxon>
        <taxon>Mycenaceae</taxon>
        <taxon>Mycena</taxon>
    </lineage>
</organism>
<sequence length="330" mass="37974">MRISGFDGIYRSPDIDTSKEIHNVALLLARISSRLKSLTISGDLLEPKEFLRIAWPNLLQFTLADHPTIPFIPITQLVTHMPMLRSLSALHTTDFTKNPRPPFTFGIHSGPFLTETCPHLTSVSLSNFGISDPLFLQLVPNSLDELHLMAIRDSYKRGQRRPDRRDRITTPLNIDDAIALVGILPQFDRLQKLTIILDYILMQPEFVVALASKFRHLTSLHLIQTLERAVYHIPLIDDRNPEMIDALRLFPSLHELKITLDDLNNPCRGVPNQAAYQLFRCLPKLQTVGMVWKVSAHEEADFWNYWHRSMLLDPEPEPLPEYFEYIRGRS</sequence>
<dbReference type="RefSeq" id="XP_037220548.1">
    <property type="nucleotide sequence ID" value="XM_037362627.1"/>
</dbReference>
<evidence type="ECO:0000313" key="1">
    <source>
        <dbReference type="EMBL" id="KAF7303576.1"/>
    </source>
</evidence>
<dbReference type="SUPFAM" id="SSF52047">
    <property type="entry name" value="RNI-like"/>
    <property type="match status" value="1"/>
</dbReference>
<comment type="caution">
    <text evidence="1">The sequence shown here is derived from an EMBL/GenBank/DDBJ whole genome shotgun (WGS) entry which is preliminary data.</text>
</comment>
<evidence type="ECO:0000313" key="2">
    <source>
        <dbReference type="Proteomes" id="UP000636479"/>
    </source>
</evidence>
<name>A0A8H6SQC2_9AGAR</name>
<gene>
    <name evidence="1" type="ORF">MIND_00586900</name>
</gene>
<dbReference type="Gene3D" id="3.80.10.10">
    <property type="entry name" value="Ribonuclease Inhibitor"/>
    <property type="match status" value="1"/>
</dbReference>
<dbReference type="AlphaFoldDB" id="A0A8H6SQC2"/>